<keyword evidence="2" id="KW-1185">Reference proteome</keyword>
<dbReference type="AlphaFoldDB" id="A0A2S6N7G6"/>
<evidence type="ECO:0000313" key="1">
    <source>
        <dbReference type="EMBL" id="PPQ30565.1"/>
    </source>
</evidence>
<accession>A0A2S6N7G6</accession>
<proteinExistence type="predicted"/>
<dbReference type="InterPro" id="IPR029044">
    <property type="entry name" value="Nucleotide-diphossugar_trans"/>
</dbReference>
<gene>
    <name evidence="1" type="ORF">CCR94_12195</name>
</gene>
<evidence type="ECO:0008006" key="3">
    <source>
        <dbReference type="Google" id="ProtNLM"/>
    </source>
</evidence>
<name>A0A2S6N7G6_9HYPH</name>
<dbReference type="SUPFAM" id="SSF53448">
    <property type="entry name" value="Nucleotide-diphospho-sugar transferases"/>
    <property type="match status" value="1"/>
</dbReference>
<comment type="caution">
    <text evidence="1">The sequence shown here is derived from an EMBL/GenBank/DDBJ whole genome shotgun (WGS) entry which is preliminary data.</text>
</comment>
<dbReference type="Proteomes" id="UP000239089">
    <property type="component" value="Unassembled WGS sequence"/>
</dbReference>
<sequence>MHILSLTSTPPRFQYLPRFFANLMRQRAKPDRIELNIPINYRRFQGEAPTLPGLPDYVNVMRVDDDLGPATKVLPTAARWRDRNPFIVFCDDDQFYDKDWFGRLVELSRRRPADAICEQGGFLSSGSHLRRRPSAIERLREIKNLKYRLKRLATFLGLADSRRQFEQSGYVDLLHGYGGVCIRPNQFPAEAWSIPPNMFTEDDFWLSGMLNLNNVGIWLNAESKKPSVFRASSKKDPLMQINSAEHRCAEYMMQTYGVWA</sequence>
<dbReference type="EMBL" id="NHSJ01000075">
    <property type="protein sequence ID" value="PPQ30565.1"/>
    <property type="molecule type" value="Genomic_DNA"/>
</dbReference>
<organism evidence="1 2">
    <name type="scientific">Rhodoblastus sphagnicola</name>
    <dbReference type="NCBI Taxonomy" id="333368"/>
    <lineage>
        <taxon>Bacteria</taxon>
        <taxon>Pseudomonadati</taxon>
        <taxon>Pseudomonadota</taxon>
        <taxon>Alphaproteobacteria</taxon>
        <taxon>Hyphomicrobiales</taxon>
        <taxon>Rhodoblastaceae</taxon>
        <taxon>Rhodoblastus</taxon>
    </lineage>
</organism>
<evidence type="ECO:0000313" key="2">
    <source>
        <dbReference type="Proteomes" id="UP000239089"/>
    </source>
</evidence>
<protein>
    <recommendedName>
        <fullName evidence="3">Glycosyltransferase 2-like domain-containing protein</fullName>
    </recommendedName>
</protein>
<reference evidence="1 2" key="1">
    <citation type="journal article" date="2018" name="Arch. Microbiol.">
        <title>New insights into the metabolic potential of the phototrophic purple bacterium Rhodopila globiformis DSM 161(T) from its draft genome sequence and evidence for a vanadium-dependent nitrogenase.</title>
        <authorList>
            <person name="Imhoff J.F."/>
            <person name="Rahn T."/>
            <person name="Kunzel S."/>
            <person name="Neulinger S.C."/>
        </authorList>
    </citation>
    <scope>NUCLEOTIDE SEQUENCE [LARGE SCALE GENOMIC DNA]</scope>
    <source>
        <strain evidence="1 2">DSM 16996</strain>
    </source>
</reference>